<protein>
    <submittedName>
        <fullName evidence="2">Uncharacterized protein</fullName>
    </submittedName>
</protein>
<dbReference type="Proteomes" id="UP001597260">
    <property type="component" value="Unassembled WGS sequence"/>
</dbReference>
<name>A0ABW3YE40_9ACTN</name>
<dbReference type="EMBL" id="JBHTMP010000023">
    <property type="protein sequence ID" value="MFD1322717.1"/>
    <property type="molecule type" value="Genomic_DNA"/>
</dbReference>
<feature type="signal peptide" evidence="1">
    <location>
        <begin position="1"/>
        <end position="20"/>
    </location>
</feature>
<keyword evidence="1" id="KW-0732">Signal</keyword>
<accession>A0ABW3YE40</accession>
<comment type="caution">
    <text evidence="2">The sequence shown here is derived from an EMBL/GenBank/DDBJ whole genome shotgun (WGS) entry which is preliminary data.</text>
</comment>
<dbReference type="RefSeq" id="WP_377571871.1">
    <property type="nucleotide sequence ID" value="NZ_JBHTMP010000023.1"/>
</dbReference>
<evidence type="ECO:0000313" key="3">
    <source>
        <dbReference type="Proteomes" id="UP001597260"/>
    </source>
</evidence>
<reference evidence="3" key="1">
    <citation type="journal article" date="2019" name="Int. J. Syst. Evol. Microbiol.">
        <title>The Global Catalogue of Microorganisms (GCM) 10K type strain sequencing project: providing services to taxonomists for standard genome sequencing and annotation.</title>
        <authorList>
            <consortium name="The Broad Institute Genomics Platform"/>
            <consortium name="The Broad Institute Genome Sequencing Center for Infectious Disease"/>
            <person name="Wu L."/>
            <person name="Ma J."/>
        </authorList>
    </citation>
    <scope>NUCLEOTIDE SEQUENCE [LARGE SCALE GENOMIC DNA]</scope>
    <source>
        <strain evidence="3">JCM 31037</strain>
    </source>
</reference>
<gene>
    <name evidence="2" type="ORF">ACFQ4H_16590</name>
</gene>
<proteinExistence type="predicted"/>
<sequence>MTSALVALLVGQAATVPASASSESLDPCSWESHCYATLRWYHDDVSGAEVELGAYVMDIVGPGPHFETSEVWIGFDGSPISWVEAGVIHGVDTYCGGVNYFSAASYPAIGFEFRCLGSAPLNTSVVLRAEEGASGTWSWTLDGAALTTWLNAPTSTNFLEVGNEYTRDDVQSIMAGSNLKYRTATGGVWTNGWSATGWPAPAANPSGWPCYTLWQTNPTHMRALCNTISLTGAQAGPTGRQSATDPLARAQRIATSYGVTNPTQVRSVTARGADVAATLQTDLPEERAVTVVQMSGDFTATSAPRPQGASAPSGKVLTMVFDQLTGDLRMLRLSPDGAPALEALS</sequence>
<keyword evidence="3" id="KW-1185">Reference proteome</keyword>
<feature type="chain" id="PRO_5046636567" evidence="1">
    <location>
        <begin position="21"/>
        <end position="345"/>
    </location>
</feature>
<evidence type="ECO:0000313" key="2">
    <source>
        <dbReference type="EMBL" id="MFD1322717.1"/>
    </source>
</evidence>
<organism evidence="2 3">
    <name type="scientific">Micromonospora sonneratiae</name>
    <dbReference type="NCBI Taxonomy" id="1184706"/>
    <lineage>
        <taxon>Bacteria</taxon>
        <taxon>Bacillati</taxon>
        <taxon>Actinomycetota</taxon>
        <taxon>Actinomycetes</taxon>
        <taxon>Micromonosporales</taxon>
        <taxon>Micromonosporaceae</taxon>
        <taxon>Micromonospora</taxon>
    </lineage>
</organism>
<evidence type="ECO:0000256" key="1">
    <source>
        <dbReference type="SAM" id="SignalP"/>
    </source>
</evidence>